<feature type="transmembrane region" description="Helical" evidence="1">
    <location>
        <begin position="29"/>
        <end position="47"/>
    </location>
</feature>
<feature type="transmembrane region" description="Helical" evidence="1">
    <location>
        <begin position="67"/>
        <end position="85"/>
    </location>
</feature>
<feature type="transmembrane region" description="Helical" evidence="1">
    <location>
        <begin position="6"/>
        <end position="22"/>
    </location>
</feature>
<keyword evidence="1" id="KW-0812">Transmembrane</keyword>
<keyword evidence="1" id="KW-0472">Membrane</keyword>
<comment type="caution">
    <text evidence="2">The sequence shown here is derived from an EMBL/GenBank/DDBJ whole genome shotgun (WGS) entry which is preliminary data.</text>
</comment>
<proteinExistence type="predicted"/>
<keyword evidence="1" id="KW-1133">Transmembrane helix</keyword>
<name>A0A263BWJ2_9BACI</name>
<evidence type="ECO:0000313" key="2">
    <source>
        <dbReference type="EMBL" id="OZM58099.1"/>
    </source>
</evidence>
<feature type="transmembrane region" description="Helical" evidence="1">
    <location>
        <begin position="97"/>
        <end position="123"/>
    </location>
</feature>
<evidence type="ECO:0000313" key="3">
    <source>
        <dbReference type="Proteomes" id="UP000217083"/>
    </source>
</evidence>
<feature type="transmembrane region" description="Helical" evidence="1">
    <location>
        <begin position="129"/>
        <end position="149"/>
    </location>
</feature>
<accession>A0A263BWJ2</accession>
<keyword evidence="3" id="KW-1185">Reference proteome</keyword>
<protein>
    <submittedName>
        <fullName evidence="2">Uncharacterized protein</fullName>
    </submittedName>
</protein>
<dbReference type="AlphaFoldDB" id="A0A263BWJ2"/>
<reference evidence="3" key="1">
    <citation type="submission" date="2017-08" db="EMBL/GenBank/DDBJ databases">
        <authorList>
            <person name="Huang Z."/>
        </authorList>
    </citation>
    <scope>NUCLEOTIDE SEQUENCE [LARGE SCALE GENOMIC DNA]</scope>
    <source>
        <strain evidence="3">SA5d-4</strain>
    </source>
</reference>
<organism evidence="2 3">
    <name type="scientific">Lottiidibacillus patelloidae</name>
    <dbReference type="NCBI Taxonomy" id="2670334"/>
    <lineage>
        <taxon>Bacteria</taxon>
        <taxon>Bacillati</taxon>
        <taxon>Bacillota</taxon>
        <taxon>Bacilli</taxon>
        <taxon>Bacillales</taxon>
        <taxon>Bacillaceae</taxon>
        <taxon>Lottiidibacillus</taxon>
    </lineage>
</organism>
<sequence>MLPFILIISIILIITLLLKIKTFTTTFHWFELLCITIFCVAICSWSFNLYHSAYESLTVKAKYIEFFTTYVHFVIMYPLFLVFVLRAIKKKRSIKIISLYSFSWLIGYLFLLELDIFLGAFIIKHGQLLPLTIVTILNVFSLLTSIFFMKKFGNLLKKEGHING</sequence>
<reference evidence="2 3" key="2">
    <citation type="submission" date="2017-09" db="EMBL/GenBank/DDBJ databases">
        <title>Bacillus patelloidae sp. nov., isolated from the intestinal tract of a marine limpet.</title>
        <authorList>
            <person name="Liu R."/>
            <person name="Dong C."/>
            <person name="Shao Z."/>
        </authorList>
    </citation>
    <scope>NUCLEOTIDE SEQUENCE [LARGE SCALE GENOMIC DNA]</scope>
    <source>
        <strain evidence="2 3">SA5d-4</strain>
    </source>
</reference>
<dbReference type="Proteomes" id="UP000217083">
    <property type="component" value="Unassembled WGS sequence"/>
</dbReference>
<dbReference type="EMBL" id="NPIA01000001">
    <property type="protein sequence ID" value="OZM58099.1"/>
    <property type="molecule type" value="Genomic_DNA"/>
</dbReference>
<evidence type="ECO:0000256" key="1">
    <source>
        <dbReference type="SAM" id="Phobius"/>
    </source>
</evidence>
<gene>
    <name evidence="2" type="ORF">CIB95_00535</name>
</gene>
<dbReference type="RefSeq" id="WP_094920450.1">
    <property type="nucleotide sequence ID" value="NZ_NPIA01000001.1"/>
</dbReference>